<dbReference type="InterPro" id="IPR007743">
    <property type="entry name" value="Immunity-related_GTPase-like"/>
</dbReference>
<reference evidence="6" key="2">
    <citation type="submission" date="2025-09" db="UniProtKB">
        <authorList>
            <consortium name="Ensembl"/>
        </authorList>
    </citation>
    <scope>IDENTIFICATION</scope>
</reference>
<evidence type="ECO:0000256" key="3">
    <source>
        <dbReference type="ARBA" id="ARBA00022801"/>
    </source>
</evidence>
<evidence type="ECO:0000259" key="5">
    <source>
        <dbReference type="PROSITE" id="PS51716"/>
    </source>
</evidence>
<accession>A0A3Q2V6V7</accession>
<dbReference type="PROSITE" id="PS51716">
    <property type="entry name" value="G_IRG"/>
    <property type="match status" value="1"/>
</dbReference>
<comment type="similarity">
    <text evidence="1">Belongs to the TRAFAC class dynamin-like GTPase superfamily. IRG family.</text>
</comment>
<name>A0A3Q2V6V7_HAPBU</name>
<evidence type="ECO:0000256" key="4">
    <source>
        <dbReference type="ARBA" id="ARBA00023134"/>
    </source>
</evidence>
<dbReference type="Gene3D" id="3.40.50.300">
    <property type="entry name" value="P-loop containing nucleotide triphosphate hydrolases"/>
    <property type="match status" value="1"/>
</dbReference>
<evidence type="ECO:0000256" key="1">
    <source>
        <dbReference type="ARBA" id="ARBA00005429"/>
    </source>
</evidence>
<sequence>MEDLFASVKSDLKNNDPAAAAAKIKTYLENNDIPLNIAITGECDAGKSSFLKAFRGIKDKDGGADVVDTTSVYPHPKYPNVTFSDLPGIGSTKFPADEYLKLVGFEKFDFFIIISADRFRENDVKLAKEIQKMKKNFYFVRTKIDNNIKAAQRKKDFSEERTLTQMREDCVQGLKEQGIESPQVFLVSSFHPHLYDFSLLQETFDRELPELKKHVLLLPVQNISLEINNGKKEAFLTKLKFFTLLSAAAGAVPVAAVSAAVDLSLMAAFVRGCVQGFFLDKPSLKKLAVTSGVTYMDLCAVIKSPLAGVETDKYLIMKVLITLTVTAALLAVKDRSRSIPKFGSPAAMSLSYITPYKLLMFSLNKLADDAQRVFERAVGFNTAE</sequence>
<dbReference type="AlphaFoldDB" id="A0A3Q2V6V7"/>
<keyword evidence="2" id="KW-0547">Nucleotide-binding</keyword>
<keyword evidence="3" id="KW-0378">Hydrolase</keyword>
<dbReference type="PANTHER" id="PTHR32341:SF10">
    <property type="entry name" value="INTERFERON-INDUCIBLE GTPASE 5"/>
    <property type="match status" value="1"/>
</dbReference>
<keyword evidence="7" id="KW-1185">Reference proteome</keyword>
<dbReference type="Ensembl" id="ENSHBUT00000005431.1">
    <property type="protein sequence ID" value="ENSHBUP00000006359.1"/>
    <property type="gene ID" value="ENSHBUG00000007767.1"/>
</dbReference>
<proteinExistence type="inferred from homology"/>
<dbReference type="InterPro" id="IPR051515">
    <property type="entry name" value="IRG"/>
</dbReference>
<dbReference type="PANTHER" id="PTHR32341">
    <property type="entry name" value="INTERFERON-INDUCIBLE GTPASE"/>
    <property type="match status" value="1"/>
</dbReference>
<protein>
    <submittedName>
        <fullName evidence="6">Interferon-inducible GTPase 5-like</fullName>
    </submittedName>
</protein>
<dbReference type="InterPro" id="IPR027417">
    <property type="entry name" value="P-loop_NTPase"/>
</dbReference>
<dbReference type="GO" id="GO:0005525">
    <property type="term" value="F:GTP binding"/>
    <property type="evidence" value="ECO:0007669"/>
    <property type="project" value="UniProtKB-KW"/>
</dbReference>
<keyword evidence="4" id="KW-0342">GTP-binding</keyword>
<evidence type="ECO:0000313" key="6">
    <source>
        <dbReference type="Ensembl" id="ENSHBUP00000006359.1"/>
    </source>
</evidence>
<dbReference type="InterPro" id="IPR030385">
    <property type="entry name" value="G_IRG_dom"/>
</dbReference>
<dbReference type="OMA" id="NTMIWEL"/>
<dbReference type="STRING" id="8153.ENSHBUP00000006359"/>
<dbReference type="GO" id="GO:0016020">
    <property type="term" value="C:membrane"/>
    <property type="evidence" value="ECO:0007669"/>
    <property type="project" value="InterPro"/>
</dbReference>
<dbReference type="SUPFAM" id="SSF52540">
    <property type="entry name" value="P-loop containing nucleoside triphosphate hydrolases"/>
    <property type="match status" value="1"/>
</dbReference>
<evidence type="ECO:0000313" key="7">
    <source>
        <dbReference type="Proteomes" id="UP000264840"/>
    </source>
</evidence>
<evidence type="ECO:0000256" key="2">
    <source>
        <dbReference type="ARBA" id="ARBA00022741"/>
    </source>
</evidence>
<dbReference type="Proteomes" id="UP000264840">
    <property type="component" value="Unplaced"/>
</dbReference>
<dbReference type="GO" id="GO:0016787">
    <property type="term" value="F:hydrolase activity"/>
    <property type="evidence" value="ECO:0007669"/>
    <property type="project" value="UniProtKB-KW"/>
</dbReference>
<dbReference type="GeneTree" id="ENSGT00950000183007"/>
<reference evidence="6" key="1">
    <citation type="submission" date="2025-08" db="UniProtKB">
        <authorList>
            <consortium name="Ensembl"/>
        </authorList>
    </citation>
    <scope>IDENTIFICATION</scope>
</reference>
<organism evidence="6 7">
    <name type="scientific">Haplochromis burtoni</name>
    <name type="common">Burton's mouthbrooder</name>
    <name type="synonym">Chromis burtoni</name>
    <dbReference type="NCBI Taxonomy" id="8153"/>
    <lineage>
        <taxon>Eukaryota</taxon>
        <taxon>Metazoa</taxon>
        <taxon>Chordata</taxon>
        <taxon>Craniata</taxon>
        <taxon>Vertebrata</taxon>
        <taxon>Euteleostomi</taxon>
        <taxon>Actinopterygii</taxon>
        <taxon>Neopterygii</taxon>
        <taxon>Teleostei</taxon>
        <taxon>Neoteleostei</taxon>
        <taxon>Acanthomorphata</taxon>
        <taxon>Ovalentaria</taxon>
        <taxon>Cichlomorphae</taxon>
        <taxon>Cichliformes</taxon>
        <taxon>Cichlidae</taxon>
        <taxon>African cichlids</taxon>
        <taxon>Pseudocrenilabrinae</taxon>
        <taxon>Haplochromini</taxon>
        <taxon>Haplochromis</taxon>
    </lineage>
</organism>
<dbReference type="GeneID" id="102310261"/>
<dbReference type="RefSeq" id="XP_005952924.2">
    <property type="nucleotide sequence ID" value="XM_005952862.2"/>
</dbReference>
<dbReference type="Pfam" id="PF05049">
    <property type="entry name" value="IIGP"/>
    <property type="match status" value="1"/>
</dbReference>
<dbReference type="FunFam" id="3.40.50.300:FF:000541">
    <property type="entry name" value="Immunity related GTPase M"/>
    <property type="match status" value="1"/>
</dbReference>
<feature type="domain" description="IRG-type G" evidence="5">
    <location>
        <begin position="33"/>
        <end position="207"/>
    </location>
</feature>